<evidence type="ECO:0000313" key="2">
    <source>
        <dbReference type="EMBL" id="GAG08242.1"/>
    </source>
</evidence>
<reference evidence="2" key="1">
    <citation type="journal article" date="2014" name="Front. Microbiol.">
        <title>High frequency of phylogenetically diverse reductive dehalogenase-homologous genes in deep subseafloor sedimentary metagenomes.</title>
        <authorList>
            <person name="Kawai M."/>
            <person name="Futagami T."/>
            <person name="Toyoda A."/>
            <person name="Takaki Y."/>
            <person name="Nishi S."/>
            <person name="Hori S."/>
            <person name="Arai W."/>
            <person name="Tsubouchi T."/>
            <person name="Morono Y."/>
            <person name="Uchiyama I."/>
            <person name="Ito T."/>
            <person name="Fujiyama A."/>
            <person name="Inagaki F."/>
            <person name="Takami H."/>
        </authorList>
    </citation>
    <scope>NUCLEOTIDE SEQUENCE</scope>
    <source>
        <strain evidence="2">Expedition CK06-06</strain>
    </source>
</reference>
<comment type="caution">
    <text evidence="2">The sequence shown here is derived from an EMBL/GenBank/DDBJ whole genome shotgun (WGS) entry which is preliminary data.</text>
</comment>
<evidence type="ECO:0000259" key="1">
    <source>
        <dbReference type="Pfam" id="PF02464"/>
    </source>
</evidence>
<dbReference type="Gene3D" id="3.90.950.20">
    <property type="entry name" value="CinA-like"/>
    <property type="match status" value="1"/>
</dbReference>
<dbReference type="EMBL" id="BARS01025792">
    <property type="protein sequence ID" value="GAG08242.1"/>
    <property type="molecule type" value="Genomic_DNA"/>
</dbReference>
<dbReference type="Pfam" id="PF02464">
    <property type="entry name" value="CinA"/>
    <property type="match status" value="1"/>
</dbReference>
<dbReference type="InterPro" id="IPR036653">
    <property type="entry name" value="CinA-like_C"/>
</dbReference>
<dbReference type="SUPFAM" id="SSF142433">
    <property type="entry name" value="CinA-like"/>
    <property type="match status" value="1"/>
</dbReference>
<sequence>GPTGGTADKPVGLVYIGLAGADAVQVHRHVFGGDREAVRLRSALTALNHLRLALLRRRSGQVLDRR</sequence>
<dbReference type="InterPro" id="IPR008136">
    <property type="entry name" value="CinA_C"/>
</dbReference>
<feature type="non-terminal residue" evidence="2">
    <location>
        <position position="1"/>
    </location>
</feature>
<dbReference type="AlphaFoldDB" id="X0VA67"/>
<organism evidence="2">
    <name type="scientific">marine sediment metagenome</name>
    <dbReference type="NCBI Taxonomy" id="412755"/>
    <lineage>
        <taxon>unclassified sequences</taxon>
        <taxon>metagenomes</taxon>
        <taxon>ecological metagenomes</taxon>
    </lineage>
</organism>
<proteinExistence type="predicted"/>
<accession>X0VA67</accession>
<gene>
    <name evidence="2" type="ORF">S01H1_40716</name>
</gene>
<name>X0VA67_9ZZZZ</name>
<feature type="domain" description="CinA C-terminal" evidence="1">
    <location>
        <begin position="1"/>
        <end position="52"/>
    </location>
</feature>
<protein>
    <recommendedName>
        <fullName evidence="1">CinA C-terminal domain-containing protein</fullName>
    </recommendedName>
</protein>